<name>A0ABS8XBL4_9BURK</name>
<protein>
    <recommendedName>
        <fullName evidence="3">Beta-barrel porin 2</fullName>
    </recommendedName>
</protein>
<sequence>MSNVYREASAPNSDTVISAGLLAGVDRRLGRQHLTLDGSLQDNRYSTNKDLNYRSHSVRAALNWQTVGDLSGVLSAKSDRSLADFNVGIIGIEPIRVKNVERDEEYQAIARLGVGTRYTVEAGWTRRNRDFTAQEYDRLVYRQNTESLGVYATPAGNVKLGLVGRHTKGNNPRYTLLVPLPGGGFALTSTRNDYTRNDLDFTTNWRLGGHSNLNTRISRSRTTNGLEILRDFSGTTGAVGWIWTPTAKLQLNLQYSRDTGQESVVRSADLNRVYRSWRLGANYALTGKVSLSGNFSDNRARRTSDSGAVLADAQDATTNYSLGLRWSIYRGFSLSCQYDHASRDSSVPQYVYSASSYGCTGQAILY</sequence>
<comment type="caution">
    <text evidence="1">The sequence shown here is derived from an EMBL/GenBank/DDBJ whole genome shotgun (WGS) entry which is preliminary data.</text>
</comment>
<proteinExistence type="predicted"/>
<keyword evidence="2" id="KW-1185">Reference proteome</keyword>
<dbReference type="Proteomes" id="UP001201463">
    <property type="component" value="Unassembled WGS sequence"/>
</dbReference>
<evidence type="ECO:0000313" key="1">
    <source>
        <dbReference type="EMBL" id="MCE4538329.1"/>
    </source>
</evidence>
<accession>A0ABS8XBL4</accession>
<dbReference type="SUPFAM" id="SSF56935">
    <property type="entry name" value="Porins"/>
    <property type="match status" value="1"/>
</dbReference>
<evidence type="ECO:0000313" key="2">
    <source>
        <dbReference type="Proteomes" id="UP001201463"/>
    </source>
</evidence>
<dbReference type="EMBL" id="JAJTWT010000005">
    <property type="protein sequence ID" value="MCE4538329.1"/>
    <property type="molecule type" value="Genomic_DNA"/>
</dbReference>
<evidence type="ECO:0008006" key="3">
    <source>
        <dbReference type="Google" id="ProtNLM"/>
    </source>
</evidence>
<organism evidence="1 2">
    <name type="scientific">Pelomonas caseinilytica</name>
    <dbReference type="NCBI Taxonomy" id="2906763"/>
    <lineage>
        <taxon>Bacteria</taxon>
        <taxon>Pseudomonadati</taxon>
        <taxon>Pseudomonadota</taxon>
        <taxon>Betaproteobacteria</taxon>
        <taxon>Burkholderiales</taxon>
        <taxon>Sphaerotilaceae</taxon>
        <taxon>Roseateles</taxon>
    </lineage>
</organism>
<gene>
    <name evidence="1" type="ORF">LXT12_13815</name>
</gene>
<reference evidence="1 2" key="1">
    <citation type="submission" date="2021-12" db="EMBL/GenBank/DDBJ databases">
        <title>Genome seq of p7.</title>
        <authorList>
            <person name="Seo T."/>
        </authorList>
    </citation>
    <scope>NUCLEOTIDE SEQUENCE [LARGE SCALE GENOMIC DNA]</scope>
    <source>
        <strain evidence="1 2">P7</strain>
    </source>
</reference>